<evidence type="ECO:0000313" key="2">
    <source>
        <dbReference type="Proteomes" id="UP001358586"/>
    </source>
</evidence>
<proteinExistence type="predicted"/>
<evidence type="ECO:0000313" key="1">
    <source>
        <dbReference type="EMBL" id="KAK5812455.1"/>
    </source>
</evidence>
<gene>
    <name evidence="1" type="ORF">PVK06_027885</name>
</gene>
<reference evidence="1 2" key="1">
    <citation type="submission" date="2023-03" db="EMBL/GenBank/DDBJ databases">
        <title>WGS of Gossypium arboreum.</title>
        <authorList>
            <person name="Yu D."/>
        </authorList>
    </citation>
    <scope>NUCLEOTIDE SEQUENCE [LARGE SCALE GENOMIC DNA]</scope>
    <source>
        <tissue evidence="1">Leaf</tissue>
    </source>
</reference>
<protein>
    <recommendedName>
        <fullName evidence="3">Retrovirus-related Pol polyprotein from transposon TNT 1-94</fullName>
    </recommendedName>
</protein>
<organism evidence="1 2">
    <name type="scientific">Gossypium arboreum</name>
    <name type="common">Tree cotton</name>
    <name type="synonym">Gossypium nanking</name>
    <dbReference type="NCBI Taxonomy" id="29729"/>
    <lineage>
        <taxon>Eukaryota</taxon>
        <taxon>Viridiplantae</taxon>
        <taxon>Streptophyta</taxon>
        <taxon>Embryophyta</taxon>
        <taxon>Tracheophyta</taxon>
        <taxon>Spermatophyta</taxon>
        <taxon>Magnoliopsida</taxon>
        <taxon>eudicotyledons</taxon>
        <taxon>Gunneridae</taxon>
        <taxon>Pentapetalae</taxon>
        <taxon>rosids</taxon>
        <taxon>malvids</taxon>
        <taxon>Malvales</taxon>
        <taxon>Malvaceae</taxon>
        <taxon>Malvoideae</taxon>
        <taxon>Gossypium</taxon>
    </lineage>
</organism>
<accession>A0ABR0P2S4</accession>
<dbReference type="Proteomes" id="UP001358586">
    <property type="component" value="Chromosome 8"/>
</dbReference>
<keyword evidence="2" id="KW-1185">Reference proteome</keyword>
<evidence type="ECO:0008006" key="3">
    <source>
        <dbReference type="Google" id="ProtNLM"/>
    </source>
</evidence>
<sequence>MVTRSKVGIFKPKVLVIEIPEHELRTIDEAFAHEELKAKAQDEYDALIQNRTWELVSLLPRRKTIGCKWLFKVDVNNAFLNGDLTKKVYKQQPLSAVVVATNLVLHSKFKHVELDLFFVHEKVVAGSLLIGKVSACDQVVDILTKPLLASLFYHFQYLFFVNEVKEGQ</sequence>
<dbReference type="EMBL" id="JARKNE010000008">
    <property type="protein sequence ID" value="KAK5812455.1"/>
    <property type="molecule type" value="Genomic_DNA"/>
</dbReference>
<name>A0ABR0P2S4_GOSAR</name>
<comment type="caution">
    <text evidence="1">The sequence shown here is derived from an EMBL/GenBank/DDBJ whole genome shotgun (WGS) entry which is preliminary data.</text>
</comment>